<dbReference type="GO" id="GO:0005506">
    <property type="term" value="F:iron ion binding"/>
    <property type="evidence" value="ECO:0007669"/>
    <property type="project" value="InterPro"/>
</dbReference>
<dbReference type="InterPro" id="IPR017972">
    <property type="entry name" value="Cyt_P450_CS"/>
</dbReference>
<dbReference type="InterPro" id="IPR036396">
    <property type="entry name" value="Cyt_P450_sf"/>
</dbReference>
<dbReference type="PANTHER" id="PTHR24305:SF166">
    <property type="entry name" value="CYTOCHROME P450 12A4, MITOCHONDRIAL-RELATED"/>
    <property type="match status" value="1"/>
</dbReference>
<keyword evidence="6" id="KW-1185">Reference proteome</keyword>
<dbReference type="InterPro" id="IPR050121">
    <property type="entry name" value="Cytochrome_P450_monoxygenase"/>
</dbReference>
<dbReference type="CDD" id="cd11053">
    <property type="entry name" value="CYP110-like"/>
    <property type="match status" value="1"/>
</dbReference>
<keyword evidence="4" id="KW-0560">Oxidoreductase</keyword>
<dbReference type="GO" id="GO:0016705">
    <property type="term" value="F:oxidoreductase activity, acting on paired donors, with incorporation or reduction of molecular oxygen"/>
    <property type="evidence" value="ECO:0007669"/>
    <property type="project" value="InterPro"/>
</dbReference>
<dbReference type="Proteomes" id="UP000465866">
    <property type="component" value="Chromosome"/>
</dbReference>
<dbReference type="PRINTS" id="PR00385">
    <property type="entry name" value="P450"/>
</dbReference>
<keyword evidence="3 4" id="KW-0479">Metal-binding</keyword>
<dbReference type="Gene3D" id="1.10.630.10">
    <property type="entry name" value="Cytochrome P450"/>
    <property type="match status" value="1"/>
</dbReference>
<evidence type="ECO:0000256" key="3">
    <source>
        <dbReference type="PIRSR" id="PIRSR602401-1"/>
    </source>
</evidence>
<keyword evidence="3 4" id="KW-0408">Iron</keyword>
<dbReference type="Pfam" id="PF00067">
    <property type="entry name" value="p450"/>
    <property type="match status" value="1"/>
</dbReference>
<comment type="similarity">
    <text evidence="2 4">Belongs to the cytochrome P450 family.</text>
</comment>
<keyword evidence="4" id="KW-0503">Monooxygenase</keyword>
<dbReference type="AlphaFoldDB" id="A0A7I7L3M8"/>
<dbReference type="KEGG" id="mcoo:MCOO_47480"/>
<dbReference type="RefSeq" id="WP_163780731.1">
    <property type="nucleotide sequence ID" value="NZ_AP022569.1"/>
</dbReference>
<dbReference type="EMBL" id="AP022569">
    <property type="protein sequence ID" value="BBX48733.1"/>
    <property type="molecule type" value="Genomic_DNA"/>
</dbReference>
<feature type="binding site" description="axial binding residue" evidence="3">
    <location>
        <position position="392"/>
    </location>
    <ligand>
        <name>heme</name>
        <dbReference type="ChEBI" id="CHEBI:30413"/>
    </ligand>
    <ligandPart>
        <name>Fe</name>
        <dbReference type="ChEBI" id="CHEBI:18248"/>
    </ligandPart>
</feature>
<dbReference type="PROSITE" id="PS00086">
    <property type="entry name" value="CYTOCHROME_P450"/>
    <property type="match status" value="1"/>
</dbReference>
<evidence type="ECO:0000256" key="2">
    <source>
        <dbReference type="ARBA" id="ARBA00010617"/>
    </source>
</evidence>
<proteinExistence type="inferred from homology"/>
<name>A0A7I7L3M8_9MYCO</name>
<keyword evidence="3 4" id="KW-0349">Heme</keyword>
<dbReference type="InterPro" id="IPR001128">
    <property type="entry name" value="Cyt_P450"/>
</dbReference>
<dbReference type="GO" id="GO:0004497">
    <property type="term" value="F:monooxygenase activity"/>
    <property type="evidence" value="ECO:0007669"/>
    <property type="project" value="UniProtKB-KW"/>
</dbReference>
<dbReference type="SUPFAM" id="SSF48264">
    <property type="entry name" value="Cytochrome P450"/>
    <property type="match status" value="1"/>
</dbReference>
<accession>A0A7I7L3M8</accession>
<evidence type="ECO:0000313" key="5">
    <source>
        <dbReference type="EMBL" id="BBX48733.1"/>
    </source>
</evidence>
<dbReference type="GO" id="GO:0020037">
    <property type="term" value="F:heme binding"/>
    <property type="evidence" value="ECO:0007669"/>
    <property type="project" value="InterPro"/>
</dbReference>
<comment type="cofactor">
    <cofactor evidence="1 3">
        <name>heme</name>
        <dbReference type="ChEBI" id="CHEBI:30413"/>
    </cofactor>
</comment>
<protein>
    <submittedName>
        <fullName evidence="5">Putative cytochrome P450 138</fullName>
    </submittedName>
</protein>
<dbReference type="InterPro" id="IPR002401">
    <property type="entry name" value="Cyt_P450_E_grp-I"/>
</dbReference>
<organism evidence="5 6">
    <name type="scientific">Mycobacterium cookii</name>
    <dbReference type="NCBI Taxonomy" id="1775"/>
    <lineage>
        <taxon>Bacteria</taxon>
        <taxon>Bacillati</taxon>
        <taxon>Actinomycetota</taxon>
        <taxon>Actinomycetes</taxon>
        <taxon>Mycobacteriales</taxon>
        <taxon>Mycobacteriaceae</taxon>
        <taxon>Mycobacterium</taxon>
    </lineage>
</organism>
<evidence type="ECO:0000313" key="6">
    <source>
        <dbReference type="Proteomes" id="UP000465866"/>
    </source>
</evidence>
<reference evidence="5 6" key="1">
    <citation type="journal article" date="2019" name="Emerg. Microbes Infect.">
        <title>Comprehensive subspecies identification of 175 nontuberculous mycobacteria species based on 7547 genomic profiles.</title>
        <authorList>
            <person name="Matsumoto Y."/>
            <person name="Kinjo T."/>
            <person name="Motooka D."/>
            <person name="Nabeya D."/>
            <person name="Jung N."/>
            <person name="Uechi K."/>
            <person name="Horii T."/>
            <person name="Iida T."/>
            <person name="Fujita J."/>
            <person name="Nakamura S."/>
        </authorList>
    </citation>
    <scope>NUCLEOTIDE SEQUENCE [LARGE SCALE GENOMIC DNA]</scope>
    <source>
        <strain evidence="5 6">JCM 12404</strain>
    </source>
</reference>
<gene>
    <name evidence="5" type="primary">cyp138_4</name>
    <name evidence="5" type="ORF">MCOO_47480</name>
</gene>
<evidence type="ECO:0000256" key="1">
    <source>
        <dbReference type="ARBA" id="ARBA00001971"/>
    </source>
</evidence>
<evidence type="ECO:0000256" key="4">
    <source>
        <dbReference type="RuleBase" id="RU000461"/>
    </source>
</evidence>
<dbReference type="PANTHER" id="PTHR24305">
    <property type="entry name" value="CYTOCHROME P450"/>
    <property type="match status" value="1"/>
</dbReference>
<sequence>MTDLATANPYETSTPSRLVPPQVRSPKLVQGVEMTVSRRNAMRKWIKRHGRVFEFNVPFFGRSVAVSDPALVRSVFTASTEQLTNYQPNLSNFFGPGSIFALDGSQHHDRRRLLGPAFHGRSLRHHESIIVDEILRETANWVENKEFRVLEPMNRITLNVILRTVFGADGAELTELREIVPRYAKFGSAMVKFMPVPRLRTQRHSPWSRLDDVRRAFDRVIFSLIDRADSDPGLADRTDVLALLLRSTAADGTGMSRQDICDELVTLIGAGHETTTAALSWAFERLRRHPDVLADLVREVDEGGRDFRRATILEVLRVRPVIDLPGRRVSAPHFDLGPWRIPHDSNVFVSLADLHENPEIFPHPERFDPNRFFGTKQPAPAWLAFGNGARRCMGADFALNEIDIVLRTVLQNFQIHTDSAADERAYFRGVTYTPKRGGRVVVTRRK</sequence>
<dbReference type="PRINTS" id="PR00463">
    <property type="entry name" value="EP450I"/>
</dbReference>